<dbReference type="AlphaFoldDB" id="A0A0W0G2V2"/>
<accession>A0A0W0G2V2</accession>
<reference evidence="1 2" key="1">
    <citation type="submission" date="2015-12" db="EMBL/GenBank/DDBJ databases">
        <title>Draft genome sequence of Moniliophthora roreri, the causal agent of frosty pod rot of cacao.</title>
        <authorList>
            <person name="Aime M.C."/>
            <person name="Diaz-Valderrama J.R."/>
            <person name="Kijpornyongpan T."/>
            <person name="Phillips-Mora W."/>
        </authorList>
    </citation>
    <scope>NUCLEOTIDE SEQUENCE [LARGE SCALE GENOMIC DNA]</scope>
    <source>
        <strain evidence="1 2">MCA 2952</strain>
    </source>
</reference>
<proteinExistence type="predicted"/>
<dbReference type="EMBL" id="LATX01001283">
    <property type="protein sequence ID" value="KTB42911.1"/>
    <property type="molecule type" value="Genomic_DNA"/>
</dbReference>
<comment type="caution">
    <text evidence="1">The sequence shown here is derived from an EMBL/GenBank/DDBJ whole genome shotgun (WGS) entry which is preliminary data.</text>
</comment>
<gene>
    <name evidence="1" type="ORF">WG66_4511</name>
</gene>
<sequence length="79" mass="9004">MSTVHDFHPSVAHPPTLIGDSIVGFRFRAPEGWTEVVMVVWENNFARAASRLDLTWKEAQRYQVFTLEGKSDTRARAQS</sequence>
<evidence type="ECO:0000313" key="1">
    <source>
        <dbReference type="EMBL" id="KTB42911.1"/>
    </source>
</evidence>
<organism evidence="1 2">
    <name type="scientific">Moniliophthora roreri</name>
    <name type="common">Frosty pod rot fungus</name>
    <name type="synonym">Monilia roreri</name>
    <dbReference type="NCBI Taxonomy" id="221103"/>
    <lineage>
        <taxon>Eukaryota</taxon>
        <taxon>Fungi</taxon>
        <taxon>Dikarya</taxon>
        <taxon>Basidiomycota</taxon>
        <taxon>Agaricomycotina</taxon>
        <taxon>Agaricomycetes</taxon>
        <taxon>Agaricomycetidae</taxon>
        <taxon>Agaricales</taxon>
        <taxon>Marasmiineae</taxon>
        <taxon>Marasmiaceae</taxon>
        <taxon>Moniliophthora</taxon>
    </lineage>
</organism>
<protein>
    <submittedName>
        <fullName evidence="1">Uncharacterized protein</fullName>
    </submittedName>
</protein>
<dbReference type="Proteomes" id="UP000054988">
    <property type="component" value="Unassembled WGS sequence"/>
</dbReference>
<name>A0A0W0G2V2_MONRR</name>
<evidence type="ECO:0000313" key="2">
    <source>
        <dbReference type="Proteomes" id="UP000054988"/>
    </source>
</evidence>